<keyword evidence="15" id="KW-1185">Reference proteome</keyword>
<keyword evidence="10" id="KW-1015">Disulfide bond</keyword>
<evidence type="ECO:0000256" key="4">
    <source>
        <dbReference type="ARBA" id="ARBA00022485"/>
    </source>
</evidence>
<comment type="subcellular location">
    <subcellularLocation>
        <location evidence="2">Cytoplasm</location>
    </subcellularLocation>
</comment>
<accession>A0AA41PYF6</accession>
<keyword evidence="7" id="KW-0411">Iron-sulfur</keyword>
<dbReference type="PROSITE" id="PS51674">
    <property type="entry name" value="4FE4S_WBL"/>
    <property type="match status" value="1"/>
</dbReference>
<organism evidence="14 15">
    <name type="scientific">Yinghuangia soli</name>
    <dbReference type="NCBI Taxonomy" id="2908204"/>
    <lineage>
        <taxon>Bacteria</taxon>
        <taxon>Bacillati</taxon>
        <taxon>Actinomycetota</taxon>
        <taxon>Actinomycetes</taxon>
        <taxon>Kitasatosporales</taxon>
        <taxon>Streptomycetaceae</taxon>
        <taxon>Yinghuangia</taxon>
    </lineage>
</organism>
<evidence type="ECO:0000313" key="15">
    <source>
        <dbReference type="Proteomes" id="UP001165378"/>
    </source>
</evidence>
<keyword evidence="11" id="KW-0804">Transcription</keyword>
<dbReference type="GO" id="GO:0047134">
    <property type="term" value="F:protein-disulfide reductase [NAD(P)H] activity"/>
    <property type="evidence" value="ECO:0007669"/>
    <property type="project" value="TreeGrafter"/>
</dbReference>
<feature type="compositionally biased region" description="Basic residues" evidence="12">
    <location>
        <begin position="97"/>
        <end position="112"/>
    </location>
</feature>
<evidence type="ECO:0000256" key="2">
    <source>
        <dbReference type="ARBA" id="ARBA00004496"/>
    </source>
</evidence>
<evidence type="ECO:0000256" key="1">
    <source>
        <dbReference type="ARBA" id="ARBA00001966"/>
    </source>
</evidence>
<sequence length="112" mass="12005">MPDRSDLPSSARDIAEPAPRATTWIPPAAGACRSEDLRLFLGMPGEPAVARIAREEEAKRICACCGVLLECRAAALADGAEPTGVRGGLAPEEQRAIARRRRRRGSRRSAGR</sequence>
<evidence type="ECO:0000313" key="14">
    <source>
        <dbReference type="EMBL" id="MCF2528160.1"/>
    </source>
</evidence>
<comment type="cofactor">
    <cofactor evidence="1">
        <name>[4Fe-4S] cluster</name>
        <dbReference type="ChEBI" id="CHEBI:49883"/>
    </cofactor>
</comment>
<feature type="region of interest" description="Disordered" evidence="12">
    <location>
        <begin position="81"/>
        <end position="112"/>
    </location>
</feature>
<evidence type="ECO:0000256" key="12">
    <source>
        <dbReference type="SAM" id="MobiDB-lite"/>
    </source>
</evidence>
<protein>
    <submittedName>
        <fullName evidence="14">WhiB family transcriptional regulator</fullName>
    </submittedName>
</protein>
<dbReference type="PROSITE" id="PS51257">
    <property type="entry name" value="PROKAR_LIPOPROTEIN"/>
    <property type="match status" value="1"/>
</dbReference>
<dbReference type="AlphaFoldDB" id="A0AA41PYF6"/>
<evidence type="ECO:0000256" key="10">
    <source>
        <dbReference type="ARBA" id="ARBA00023157"/>
    </source>
</evidence>
<evidence type="ECO:0000256" key="11">
    <source>
        <dbReference type="ARBA" id="ARBA00023163"/>
    </source>
</evidence>
<evidence type="ECO:0000256" key="6">
    <source>
        <dbReference type="ARBA" id="ARBA00023004"/>
    </source>
</evidence>
<keyword evidence="9" id="KW-0238">DNA-binding</keyword>
<feature type="domain" description="4Fe-4S Wbl-type" evidence="13">
    <location>
        <begin position="31"/>
        <end position="96"/>
    </location>
</feature>
<evidence type="ECO:0000259" key="13">
    <source>
        <dbReference type="PROSITE" id="PS51674"/>
    </source>
</evidence>
<keyword evidence="8" id="KW-0805">Transcription regulation</keyword>
<dbReference type="Proteomes" id="UP001165378">
    <property type="component" value="Unassembled WGS sequence"/>
</dbReference>
<comment type="similarity">
    <text evidence="3">Belongs to the WhiB family.</text>
</comment>
<evidence type="ECO:0000256" key="5">
    <source>
        <dbReference type="ARBA" id="ARBA00022723"/>
    </source>
</evidence>
<proteinExistence type="inferred from homology"/>
<dbReference type="GO" id="GO:0046872">
    <property type="term" value="F:metal ion binding"/>
    <property type="evidence" value="ECO:0007669"/>
    <property type="project" value="UniProtKB-KW"/>
</dbReference>
<dbReference type="GO" id="GO:0003677">
    <property type="term" value="F:DNA binding"/>
    <property type="evidence" value="ECO:0007669"/>
    <property type="project" value="UniProtKB-KW"/>
</dbReference>
<keyword evidence="6" id="KW-0408">Iron</keyword>
<comment type="caution">
    <text evidence="14">The sequence shown here is derived from an EMBL/GenBank/DDBJ whole genome shotgun (WGS) entry which is preliminary data.</text>
</comment>
<gene>
    <name evidence="14" type="ORF">LZ495_13130</name>
</gene>
<name>A0AA41PYF6_9ACTN</name>
<dbReference type="RefSeq" id="WP_235052335.1">
    <property type="nucleotide sequence ID" value="NZ_JAKFHA010000006.1"/>
</dbReference>
<evidence type="ECO:0000256" key="7">
    <source>
        <dbReference type="ARBA" id="ARBA00023014"/>
    </source>
</evidence>
<keyword evidence="5" id="KW-0479">Metal-binding</keyword>
<dbReference type="GO" id="GO:0045892">
    <property type="term" value="P:negative regulation of DNA-templated transcription"/>
    <property type="evidence" value="ECO:0007669"/>
    <property type="project" value="TreeGrafter"/>
</dbReference>
<evidence type="ECO:0000256" key="3">
    <source>
        <dbReference type="ARBA" id="ARBA00006597"/>
    </source>
</evidence>
<dbReference type="GO" id="GO:0051539">
    <property type="term" value="F:4 iron, 4 sulfur cluster binding"/>
    <property type="evidence" value="ECO:0007669"/>
    <property type="project" value="UniProtKB-KW"/>
</dbReference>
<dbReference type="InterPro" id="IPR003482">
    <property type="entry name" value="Whib"/>
</dbReference>
<dbReference type="PANTHER" id="PTHR38839">
    <property type="entry name" value="TRANSCRIPTIONAL REGULATOR WHID-RELATED"/>
    <property type="match status" value="1"/>
</dbReference>
<dbReference type="GO" id="GO:0045454">
    <property type="term" value="P:cell redox homeostasis"/>
    <property type="evidence" value="ECO:0007669"/>
    <property type="project" value="TreeGrafter"/>
</dbReference>
<dbReference type="EMBL" id="JAKFHA010000006">
    <property type="protein sequence ID" value="MCF2528160.1"/>
    <property type="molecule type" value="Genomic_DNA"/>
</dbReference>
<reference evidence="14" key="1">
    <citation type="submission" date="2022-01" db="EMBL/GenBank/DDBJ databases">
        <title>Genome-Based Taxonomic Classification of the Phylum Actinobacteria.</title>
        <authorList>
            <person name="Gao Y."/>
        </authorList>
    </citation>
    <scope>NUCLEOTIDE SEQUENCE</scope>
    <source>
        <strain evidence="14">KLBMP 8922</strain>
    </source>
</reference>
<dbReference type="GO" id="GO:0005737">
    <property type="term" value="C:cytoplasm"/>
    <property type="evidence" value="ECO:0007669"/>
    <property type="project" value="UniProtKB-SubCell"/>
</dbReference>
<dbReference type="InterPro" id="IPR034768">
    <property type="entry name" value="4FE4S_WBL"/>
</dbReference>
<feature type="region of interest" description="Disordered" evidence="12">
    <location>
        <begin position="1"/>
        <end position="26"/>
    </location>
</feature>
<evidence type="ECO:0000256" key="8">
    <source>
        <dbReference type="ARBA" id="ARBA00023015"/>
    </source>
</evidence>
<dbReference type="Pfam" id="PF02467">
    <property type="entry name" value="Whib"/>
    <property type="match status" value="1"/>
</dbReference>
<evidence type="ECO:0000256" key="9">
    <source>
        <dbReference type="ARBA" id="ARBA00023125"/>
    </source>
</evidence>
<keyword evidence="4" id="KW-0004">4Fe-4S</keyword>